<comment type="caution">
    <text evidence="1">The sequence shown here is derived from an EMBL/GenBank/DDBJ whole genome shotgun (WGS) entry which is preliminary data.</text>
</comment>
<dbReference type="Gene3D" id="3.40.33.10">
    <property type="entry name" value="CAP"/>
    <property type="match status" value="1"/>
</dbReference>
<keyword evidence="2" id="KW-1185">Reference proteome</keyword>
<proteinExistence type="predicted"/>
<dbReference type="Proteomes" id="UP001501523">
    <property type="component" value="Unassembled WGS sequence"/>
</dbReference>
<dbReference type="RefSeq" id="WP_343792837.1">
    <property type="nucleotide sequence ID" value="NZ_BAAAEU010000024.1"/>
</dbReference>
<gene>
    <name evidence="1" type="ORF">GCM10009105_31450</name>
</gene>
<evidence type="ECO:0000313" key="1">
    <source>
        <dbReference type="EMBL" id="GAA0721280.1"/>
    </source>
</evidence>
<dbReference type="EMBL" id="BAAAEU010000024">
    <property type="protein sequence ID" value="GAA0721280.1"/>
    <property type="molecule type" value="Genomic_DNA"/>
</dbReference>
<dbReference type="InterPro" id="IPR035940">
    <property type="entry name" value="CAP_sf"/>
</dbReference>
<protein>
    <submittedName>
        <fullName evidence="1">Uncharacterized protein</fullName>
    </submittedName>
</protein>
<accession>A0ABP3TZF8</accession>
<name>A0ABP3TZF8_9GAMM</name>
<organism evidence="1 2">
    <name type="scientific">Dokdonella soli</name>
    <dbReference type="NCBI Taxonomy" id="529810"/>
    <lineage>
        <taxon>Bacteria</taxon>
        <taxon>Pseudomonadati</taxon>
        <taxon>Pseudomonadota</taxon>
        <taxon>Gammaproteobacteria</taxon>
        <taxon>Lysobacterales</taxon>
        <taxon>Rhodanobacteraceae</taxon>
        <taxon>Dokdonella</taxon>
    </lineage>
</organism>
<reference evidence="2" key="1">
    <citation type="journal article" date="2019" name="Int. J. Syst. Evol. Microbiol.">
        <title>The Global Catalogue of Microorganisms (GCM) 10K type strain sequencing project: providing services to taxonomists for standard genome sequencing and annotation.</title>
        <authorList>
            <consortium name="The Broad Institute Genomics Platform"/>
            <consortium name="The Broad Institute Genome Sequencing Center for Infectious Disease"/>
            <person name="Wu L."/>
            <person name="Ma J."/>
        </authorList>
    </citation>
    <scope>NUCLEOTIDE SEQUENCE [LARGE SCALE GENOMIC DNA]</scope>
    <source>
        <strain evidence="2">JCM 15421</strain>
    </source>
</reference>
<evidence type="ECO:0000313" key="2">
    <source>
        <dbReference type="Proteomes" id="UP001501523"/>
    </source>
</evidence>
<sequence>MPGLFIGWARVRTSGQFDADAVSHAGRKLLGQLNETRARWGSFQGVLRKTLPDGTRVSVRMVGTIPIIEVEGIVTASTAQQSQPSQIWIPRGFVVYPASTASPLGWGLPIIQRTQTGDTAYSAVNTAPGLDVSRWTPGGALGQVLLTRVPGAGYPPVGTPIAPLMYHPTFGPKPVRSTQRIDIVLDQATGPWSAYRLELTNYADSAHAASIGARRAVFELTNTHRVGIGRDPLNLPLRGFYSMSQTYTDMMAATSVLGHFADPFYPTYKAGPDRICKDGFPTPQTRYLTVYGGGSVDADNRDVCGSAGENMEAFAVSFTVIGTDPNGDNISLVNGPAQSVDPQAAFNGWLGSPPHRFDIESPLWDHGSAFLDVGTTGGFIAQDFTLRDQWIQTGNAYWYSTHPEVPALSWLSFHSMNLAYEMWPVDALSGVLTDVAQLTNSDAFWLAYGYNKLDRVNTKVIGASLRPALSSSLYMRGRIIAIVPHGGFVLGAAIQKLPAPLLATQPQMYRLIALVHVQTDQVGTQTTNGATPILHVYTIDLPDFEGFAAHSDSVIKGVRGHPISTFPWQVADDPWAWIDAGTIDVSSSSGTGTNLLTYLSLWRFNADGSQAVCLRSEATMADFISHITTTAGTEEYFGVVRPLLLNTPITGSPLAASLALLPASPPDTISGTTRQKVFRPMAADYGPAGDIQFIYVGYDSSNNPALNPYYEKLYYGKGPPGLTSIPQLSNPVVLPRPSAPATDVVAGICTLVASVVDFVLIEAHIPVPTLSTCWQFTNANVLYVSTYRQGALIDARWFSNPDGTYFETDYMCNTWFDCNHNFLFFSGLYLIHSIARFIQASYATNRAGDWVLSYQVSPQPYEGQTFMHTAAAPYVQADCAGYSACTPSWPDLLSHPAQYGCPAYWNSHNTTLDDLNPRGGWCTSSFADNAHLAALTQTPGSGLFFNRVGVV</sequence>